<dbReference type="PANTHER" id="PTHR43546">
    <property type="entry name" value="UPF0173 METAL-DEPENDENT HYDROLASE MJ1163-RELATED"/>
    <property type="match status" value="1"/>
</dbReference>
<dbReference type="SMART" id="SM00849">
    <property type="entry name" value="Lactamase_B"/>
    <property type="match status" value="1"/>
</dbReference>
<dbReference type="PANTHER" id="PTHR43546:SF3">
    <property type="entry name" value="UPF0173 METAL-DEPENDENT HYDROLASE MJ1163"/>
    <property type="match status" value="1"/>
</dbReference>
<keyword evidence="1 2" id="KW-0378">Hydrolase</keyword>
<dbReference type="Pfam" id="PF12706">
    <property type="entry name" value="Lactamase_B_2"/>
    <property type="match status" value="1"/>
</dbReference>
<proteinExistence type="inferred from homology"/>
<organism evidence="4 5">
    <name type="scientific">Candidatus Methylacidithermus pantelleriae</name>
    <dbReference type="NCBI Taxonomy" id="2744239"/>
    <lineage>
        <taxon>Bacteria</taxon>
        <taxon>Pseudomonadati</taxon>
        <taxon>Verrucomicrobiota</taxon>
        <taxon>Methylacidiphilae</taxon>
        <taxon>Methylacidiphilales</taxon>
        <taxon>Methylacidiphilaceae</taxon>
        <taxon>Candidatus Methylacidithermus</taxon>
    </lineage>
</organism>
<gene>
    <name evidence="4" type="ORF">MPNT_40192</name>
</gene>
<dbReference type="InterPro" id="IPR036866">
    <property type="entry name" value="RibonucZ/Hydroxyglut_hydro"/>
</dbReference>
<dbReference type="HAMAP" id="MF_00457">
    <property type="entry name" value="UPF0173"/>
    <property type="match status" value="1"/>
</dbReference>
<evidence type="ECO:0000313" key="5">
    <source>
        <dbReference type="Proteomes" id="UP000663859"/>
    </source>
</evidence>
<reference evidence="4" key="1">
    <citation type="submission" date="2021-02" db="EMBL/GenBank/DDBJ databases">
        <authorList>
            <person name="Cremers G."/>
            <person name="Picone N."/>
        </authorList>
    </citation>
    <scope>NUCLEOTIDE SEQUENCE</scope>
    <source>
        <strain evidence="4">PQ17</strain>
    </source>
</reference>
<evidence type="ECO:0000259" key="3">
    <source>
        <dbReference type="SMART" id="SM00849"/>
    </source>
</evidence>
<feature type="domain" description="Metallo-beta-lactamase" evidence="3">
    <location>
        <begin position="9"/>
        <end position="193"/>
    </location>
</feature>
<name>A0A8J2BK16_9BACT</name>
<dbReference type="InterPro" id="IPR022877">
    <property type="entry name" value="UPF0173"/>
</dbReference>
<sequence length="229" mass="25288">MEIYLRYYGHACFSIEAGETILLFDPFIRSNPLAAGKVDPLALRPHYILVSHGHRDHVEDTSWIAGLSQAQVVANFEVAQWLERQGVKRTYPMNFGGVLRFVGGEARFVPAAHSSSLPDGSYGGNPGGFVLMLEKKTLYYSGDTSLTSEMGLLGELYSPETSILPIGGTFTMDIEEAVHAARFLRSRRVVGVHYDTFEAIRIDHEKARNTFAAAGIELQLVPIGESIRL</sequence>
<dbReference type="Gene3D" id="3.60.15.10">
    <property type="entry name" value="Ribonuclease Z/Hydroxyacylglutathione hydrolase-like"/>
    <property type="match status" value="1"/>
</dbReference>
<dbReference type="InterPro" id="IPR001279">
    <property type="entry name" value="Metallo-B-lactamas"/>
</dbReference>
<dbReference type="SUPFAM" id="SSF56281">
    <property type="entry name" value="Metallo-hydrolase/oxidoreductase"/>
    <property type="match status" value="1"/>
</dbReference>
<dbReference type="RefSeq" id="WP_174582260.1">
    <property type="nucleotide sequence ID" value="NZ_CAJNOB010000034.1"/>
</dbReference>
<dbReference type="EMBL" id="CAJNOB010000034">
    <property type="protein sequence ID" value="CAF0701230.1"/>
    <property type="molecule type" value="Genomic_DNA"/>
</dbReference>
<comment type="similarity">
    <text evidence="2">Belongs to the UPF0173 family.</text>
</comment>
<dbReference type="AlphaFoldDB" id="A0A8J2BK16"/>
<evidence type="ECO:0000256" key="1">
    <source>
        <dbReference type="ARBA" id="ARBA00022801"/>
    </source>
</evidence>
<keyword evidence="5" id="KW-1185">Reference proteome</keyword>
<evidence type="ECO:0000313" key="4">
    <source>
        <dbReference type="EMBL" id="CAF0701230.1"/>
    </source>
</evidence>
<dbReference type="Proteomes" id="UP000663859">
    <property type="component" value="Unassembled WGS sequence"/>
</dbReference>
<protein>
    <recommendedName>
        <fullName evidence="2">UPF0173 metal-dependent hydrolase MPNT_40192</fullName>
    </recommendedName>
</protein>
<accession>A0A8J2BK16</accession>
<evidence type="ECO:0000256" key="2">
    <source>
        <dbReference type="HAMAP-Rule" id="MF_00457"/>
    </source>
</evidence>
<dbReference type="NCBIfam" id="NF001911">
    <property type="entry name" value="PRK00685.1"/>
    <property type="match status" value="1"/>
</dbReference>
<comment type="caution">
    <text evidence="4">The sequence shown here is derived from an EMBL/GenBank/DDBJ whole genome shotgun (WGS) entry which is preliminary data.</text>
</comment>
<dbReference type="GO" id="GO:0016787">
    <property type="term" value="F:hydrolase activity"/>
    <property type="evidence" value="ECO:0007669"/>
    <property type="project" value="UniProtKB-UniRule"/>
</dbReference>
<dbReference type="InterPro" id="IPR050114">
    <property type="entry name" value="UPF0173_UPF0282_UlaG_hydrolase"/>
</dbReference>